<organism evidence="2 3">
    <name type="scientific">Brevibacterium aurantiacum</name>
    <dbReference type="NCBI Taxonomy" id="273384"/>
    <lineage>
        <taxon>Bacteria</taxon>
        <taxon>Bacillati</taxon>
        <taxon>Actinomycetota</taxon>
        <taxon>Actinomycetes</taxon>
        <taxon>Micrococcales</taxon>
        <taxon>Brevibacteriaceae</taxon>
        <taxon>Brevibacterium</taxon>
    </lineage>
</organism>
<evidence type="ECO:0000256" key="1">
    <source>
        <dbReference type="SAM" id="MobiDB-lite"/>
    </source>
</evidence>
<evidence type="ECO:0000313" key="3">
    <source>
        <dbReference type="Proteomes" id="UP000094793"/>
    </source>
</evidence>
<dbReference type="AlphaFoldDB" id="A0A1D7W623"/>
<sequence>MSTRHEPQNDQRTDGLVTGDHQPQSTAEILARAIGETYSTDAALSEKLDTAVHQRFTRLDDHYDDPDAEICSILGLEHQCLISETRGSNRRREMEVHGDLEDLEPLQSLPGFIEIESDDFFDERGTATLVLDDRNPRLLALMEVRAEYWANYWTREEADGIVSGKYAPWNLTADHDALVAAHRNLRKNTPLPRMKTAAEARQQVRVSSRILAWLDDENSTEAPPAATLDSEHTSPGLPTDFESLAHMRSERFATEAVARDNPGDFISVEAREKAADIFGDYVEMLISKRSKESEYARIVGAEEFAHHKAKLALWQTGWTSTTPCPPMPTNYVGLPPQLKSDLKLN</sequence>
<accession>A0A1D7W623</accession>
<evidence type="ECO:0000313" key="2">
    <source>
        <dbReference type="EMBL" id="AOP54486.1"/>
    </source>
</evidence>
<dbReference type="Proteomes" id="UP000094793">
    <property type="component" value="Chromosome"/>
</dbReference>
<proteinExistence type="predicted"/>
<reference evidence="3" key="1">
    <citation type="submission" date="2016-09" db="EMBL/GenBank/DDBJ databases">
        <title>Complete Genome Sequence of Brevibacterium linens SMQ-1335.</title>
        <authorList>
            <person name="de Melo A.G."/>
            <person name="Labrie S.J."/>
            <person name="Dumaresq J."/>
            <person name="Roberts R.J."/>
            <person name="Tremblay D.M."/>
            <person name="Moineau S."/>
        </authorList>
    </citation>
    <scope>NUCLEOTIDE SEQUENCE [LARGE SCALE GENOMIC DNA]</scope>
    <source>
        <strain evidence="3">SMQ-1335</strain>
    </source>
</reference>
<name>A0A1D7W623_BREAU</name>
<dbReference type="KEGG" id="blin:BLSMQ_2780"/>
<feature type="region of interest" description="Disordered" evidence="1">
    <location>
        <begin position="1"/>
        <end position="24"/>
    </location>
</feature>
<protein>
    <submittedName>
        <fullName evidence="2">Uncharacterized protein</fullName>
    </submittedName>
</protein>
<gene>
    <name evidence="2" type="ORF">BLSMQ_2780</name>
</gene>
<dbReference type="RefSeq" id="WP_069600578.1">
    <property type="nucleotide sequence ID" value="NZ_CP017150.1"/>
</dbReference>
<feature type="compositionally biased region" description="Basic and acidic residues" evidence="1">
    <location>
        <begin position="1"/>
        <end position="13"/>
    </location>
</feature>
<dbReference type="OrthoDB" id="9865541at2"/>
<dbReference type="EMBL" id="CP017150">
    <property type="protein sequence ID" value="AOP54486.1"/>
    <property type="molecule type" value="Genomic_DNA"/>
</dbReference>